<proteinExistence type="predicted"/>
<evidence type="ECO:0000256" key="1">
    <source>
        <dbReference type="SAM" id="Phobius"/>
    </source>
</evidence>
<gene>
    <name evidence="2" type="ORF">AKJ43_01280</name>
</gene>
<name>A0A133V865_9EURY</name>
<feature type="transmembrane region" description="Helical" evidence="1">
    <location>
        <begin position="40"/>
        <end position="58"/>
    </location>
</feature>
<dbReference type="EMBL" id="LHXX01000010">
    <property type="protein sequence ID" value="KXB02629.1"/>
    <property type="molecule type" value="Genomic_DNA"/>
</dbReference>
<feature type="transmembrane region" description="Helical" evidence="1">
    <location>
        <begin position="125"/>
        <end position="150"/>
    </location>
</feature>
<feature type="transmembrane region" description="Helical" evidence="1">
    <location>
        <begin position="180"/>
        <end position="197"/>
    </location>
</feature>
<sequence>MLQFSLLKGHYLMSLGSEKTMSGNPKKVEQLAHKNKKGSTVEWFILSIIPILNIYWLWKAAQNVAGHDKVVKEQHESLEHMVPKDSTGKWFAVFIAPVLIGLGFVTFSILSLFSGAYSSGISAPAFFALGSAVAFPLSIILLIVSIFILYKMAVTVSGHDTYFPEQYEAVEHLNKRESTAKWFVFGIVPILNFYFLWKMSETISGHEQIISGQK</sequence>
<keyword evidence="1" id="KW-0472">Membrane</keyword>
<dbReference type="Proteomes" id="UP000070400">
    <property type="component" value="Unassembled WGS sequence"/>
</dbReference>
<evidence type="ECO:0000313" key="3">
    <source>
        <dbReference type="Proteomes" id="UP000070400"/>
    </source>
</evidence>
<keyword evidence="1" id="KW-1133">Transmembrane helix</keyword>
<dbReference type="AlphaFoldDB" id="A0A133V865"/>
<organism evidence="2 3">
    <name type="scientific">candidate division MSBL1 archaeon SCGC-AAA261D19</name>
    <dbReference type="NCBI Taxonomy" id="1698273"/>
    <lineage>
        <taxon>Archaea</taxon>
        <taxon>Methanobacteriati</taxon>
        <taxon>Methanobacteriota</taxon>
        <taxon>candidate division MSBL1</taxon>
    </lineage>
</organism>
<evidence type="ECO:0008006" key="4">
    <source>
        <dbReference type="Google" id="ProtNLM"/>
    </source>
</evidence>
<accession>A0A133V865</accession>
<reference evidence="2 3" key="1">
    <citation type="journal article" date="2016" name="Sci. Rep.">
        <title>Metabolic traits of an uncultured archaeal lineage -MSBL1- from brine pools of the Red Sea.</title>
        <authorList>
            <person name="Mwirichia R."/>
            <person name="Alam I."/>
            <person name="Rashid M."/>
            <person name="Vinu M."/>
            <person name="Ba-Alawi W."/>
            <person name="Anthony Kamau A."/>
            <person name="Kamanda Ngugi D."/>
            <person name="Goker M."/>
            <person name="Klenk H.P."/>
            <person name="Bajic V."/>
            <person name="Stingl U."/>
        </authorList>
    </citation>
    <scope>NUCLEOTIDE SEQUENCE [LARGE SCALE GENOMIC DNA]</scope>
    <source>
        <strain evidence="2">SCGC-AAA261D19</strain>
    </source>
</reference>
<evidence type="ECO:0000313" key="2">
    <source>
        <dbReference type="EMBL" id="KXB02629.1"/>
    </source>
</evidence>
<protein>
    <recommendedName>
        <fullName evidence="4">DUF4234 domain-containing protein</fullName>
    </recommendedName>
</protein>
<keyword evidence="1" id="KW-0812">Transmembrane</keyword>
<comment type="caution">
    <text evidence="2">The sequence shown here is derived from an EMBL/GenBank/DDBJ whole genome shotgun (WGS) entry which is preliminary data.</text>
</comment>
<keyword evidence="3" id="KW-1185">Reference proteome</keyword>
<feature type="transmembrane region" description="Helical" evidence="1">
    <location>
        <begin position="90"/>
        <end position="113"/>
    </location>
</feature>